<dbReference type="NCBIfam" id="TIGR01129">
    <property type="entry name" value="secD"/>
    <property type="match status" value="1"/>
</dbReference>
<dbReference type="GO" id="GO:0015450">
    <property type="term" value="F:protein-transporting ATPase activity"/>
    <property type="evidence" value="ECO:0007669"/>
    <property type="project" value="InterPro"/>
</dbReference>
<evidence type="ECO:0000256" key="7">
    <source>
        <dbReference type="ARBA" id="ARBA00023010"/>
    </source>
</evidence>
<comment type="caution">
    <text evidence="12">The sequence shown here is derived from an EMBL/GenBank/DDBJ whole genome shotgun (WGS) entry which is preliminary data.</text>
</comment>
<evidence type="ECO:0000256" key="8">
    <source>
        <dbReference type="ARBA" id="ARBA00023136"/>
    </source>
</evidence>
<evidence type="ECO:0000256" key="5">
    <source>
        <dbReference type="ARBA" id="ARBA00022927"/>
    </source>
</evidence>
<dbReference type="Gene3D" id="3.30.1360.200">
    <property type="match status" value="1"/>
</dbReference>
<dbReference type="SUPFAM" id="SSF82866">
    <property type="entry name" value="Multidrug efflux transporter AcrB transmembrane domain"/>
    <property type="match status" value="1"/>
</dbReference>
<dbReference type="Gene3D" id="3.30.70.3400">
    <property type="match status" value="1"/>
</dbReference>
<feature type="transmembrane region" description="Helical" evidence="9">
    <location>
        <begin position="558"/>
        <end position="579"/>
    </location>
</feature>
<evidence type="ECO:0000313" key="13">
    <source>
        <dbReference type="Proteomes" id="UP000229749"/>
    </source>
</evidence>
<dbReference type="NCBIfam" id="TIGR00916">
    <property type="entry name" value="2A0604s01"/>
    <property type="match status" value="1"/>
</dbReference>
<comment type="subunit">
    <text evidence="9">Forms a complex with SecF. Part of the essential Sec protein translocation apparatus which comprises SecA, SecYEG and auxiliary proteins SecDF. Other proteins may also be involved.</text>
</comment>
<feature type="transmembrane region" description="Helical" evidence="9">
    <location>
        <begin position="610"/>
        <end position="629"/>
    </location>
</feature>
<dbReference type="Gene3D" id="1.20.1640.10">
    <property type="entry name" value="Multidrug efflux transporter AcrB transmembrane domain"/>
    <property type="match status" value="1"/>
</dbReference>
<comment type="similarity">
    <text evidence="9">Belongs to the SecD/SecF family. SecD subfamily.</text>
</comment>
<dbReference type="PANTHER" id="PTHR30081:SF1">
    <property type="entry name" value="PROTEIN TRANSLOCASE SUBUNIT SECD"/>
    <property type="match status" value="1"/>
</dbReference>
<dbReference type="PROSITE" id="PS50198">
    <property type="entry name" value="PPIC_PPIASE_2"/>
    <property type="match status" value="1"/>
</dbReference>
<name>A0A2M7XGA8_9BACT</name>
<keyword evidence="7 9" id="KW-0811">Translocation</keyword>
<dbReference type="GO" id="GO:0006605">
    <property type="term" value="P:protein targeting"/>
    <property type="evidence" value="ECO:0007669"/>
    <property type="project" value="UniProtKB-UniRule"/>
</dbReference>
<keyword evidence="2 9" id="KW-0813">Transport</keyword>
<feature type="transmembrane region" description="Helical" evidence="9">
    <location>
        <begin position="21"/>
        <end position="46"/>
    </location>
</feature>
<dbReference type="Pfam" id="PF21760">
    <property type="entry name" value="SecD_1st"/>
    <property type="match status" value="1"/>
</dbReference>
<dbReference type="InterPro" id="IPR046357">
    <property type="entry name" value="PPIase_dom_sf"/>
</dbReference>
<keyword evidence="5 9" id="KW-0653">Protein transport</keyword>
<dbReference type="InterPro" id="IPR048634">
    <property type="entry name" value="SecD_SecF_C"/>
</dbReference>
<dbReference type="GO" id="GO:0005886">
    <property type="term" value="C:plasma membrane"/>
    <property type="evidence" value="ECO:0007669"/>
    <property type="project" value="UniProtKB-SubCell"/>
</dbReference>
<accession>A0A2M7XGA8</accession>
<keyword evidence="10" id="KW-0413">Isomerase</keyword>
<dbReference type="InterPro" id="IPR048631">
    <property type="entry name" value="SecD_1st"/>
</dbReference>
<comment type="function">
    <text evidence="9">Part of the Sec protein translocase complex. Interacts with the SecYEG preprotein conducting channel. SecDF uses the proton motive force (PMF) to complete protein translocation after the ATP-dependent function of SecA.</text>
</comment>
<dbReference type="FunFam" id="1.20.1640.10:FF:000004">
    <property type="entry name" value="Protein translocase subunit SecD"/>
    <property type="match status" value="1"/>
</dbReference>
<dbReference type="GO" id="GO:0043952">
    <property type="term" value="P:protein transport by the Sec complex"/>
    <property type="evidence" value="ECO:0007669"/>
    <property type="project" value="UniProtKB-UniRule"/>
</dbReference>
<dbReference type="InterPro" id="IPR054384">
    <property type="entry name" value="SecDF_P1_head"/>
</dbReference>
<dbReference type="AlphaFoldDB" id="A0A2M7XGA8"/>
<dbReference type="Pfam" id="PF13616">
    <property type="entry name" value="Rotamase_3"/>
    <property type="match status" value="1"/>
</dbReference>
<reference evidence="13" key="1">
    <citation type="submission" date="2017-09" db="EMBL/GenBank/DDBJ databases">
        <title>Depth-based differentiation of microbial function through sediment-hosted aquifers and enrichment of novel symbionts in the deep terrestrial subsurface.</title>
        <authorList>
            <person name="Probst A.J."/>
            <person name="Ladd B."/>
            <person name="Jarett J.K."/>
            <person name="Geller-Mcgrath D.E."/>
            <person name="Sieber C.M.K."/>
            <person name="Emerson J.B."/>
            <person name="Anantharaman K."/>
            <person name="Thomas B.C."/>
            <person name="Malmstrom R."/>
            <person name="Stieglmeier M."/>
            <person name="Klingl A."/>
            <person name="Woyke T."/>
            <person name="Ryan C.M."/>
            <person name="Banfield J.F."/>
        </authorList>
    </citation>
    <scope>NUCLEOTIDE SEQUENCE [LARGE SCALE GENOMIC DNA]</scope>
</reference>
<evidence type="ECO:0000313" key="12">
    <source>
        <dbReference type="EMBL" id="PJA46885.1"/>
    </source>
</evidence>
<dbReference type="InterPro" id="IPR055344">
    <property type="entry name" value="SecD_SecF_C_bact"/>
</dbReference>
<evidence type="ECO:0000256" key="9">
    <source>
        <dbReference type="HAMAP-Rule" id="MF_01463"/>
    </source>
</evidence>
<dbReference type="InterPro" id="IPR022813">
    <property type="entry name" value="SecD/SecF_arch_bac"/>
</dbReference>
<dbReference type="Gene3D" id="3.10.50.40">
    <property type="match status" value="2"/>
</dbReference>
<proteinExistence type="inferred from homology"/>
<dbReference type="InterPro" id="IPR022646">
    <property type="entry name" value="SecD/SecF_CS"/>
</dbReference>
<dbReference type="Proteomes" id="UP000229749">
    <property type="component" value="Unassembled WGS sequence"/>
</dbReference>
<protein>
    <recommendedName>
        <fullName evidence="9">Protein translocase subunit SecD</fullName>
    </recommendedName>
</protein>
<dbReference type="HAMAP" id="MF_01463_B">
    <property type="entry name" value="SecD_B"/>
    <property type="match status" value="1"/>
</dbReference>
<evidence type="ECO:0000256" key="1">
    <source>
        <dbReference type="ARBA" id="ARBA00004651"/>
    </source>
</evidence>
<dbReference type="Pfam" id="PF22599">
    <property type="entry name" value="SecDF_P1_head"/>
    <property type="match status" value="1"/>
</dbReference>
<dbReference type="InterPro" id="IPR000297">
    <property type="entry name" value="PPIase_PpiC"/>
</dbReference>
<dbReference type="InterPro" id="IPR005791">
    <property type="entry name" value="SecD"/>
</dbReference>
<dbReference type="Pfam" id="PF02355">
    <property type="entry name" value="SecD_SecF_C"/>
    <property type="match status" value="1"/>
</dbReference>
<organism evidence="12 13">
    <name type="scientific">Candidatus Uhrbacteria bacterium CG_4_9_14_3_um_filter_36_7</name>
    <dbReference type="NCBI Taxonomy" id="1975033"/>
    <lineage>
        <taxon>Bacteria</taxon>
        <taxon>Candidatus Uhriibacteriota</taxon>
    </lineage>
</organism>
<feature type="transmembrane region" description="Helical" evidence="9">
    <location>
        <begin position="509"/>
        <end position="527"/>
    </location>
</feature>
<dbReference type="EMBL" id="PFWS01000053">
    <property type="protein sequence ID" value="PJA46885.1"/>
    <property type="molecule type" value="Genomic_DNA"/>
</dbReference>
<dbReference type="GO" id="GO:0003755">
    <property type="term" value="F:peptidyl-prolyl cis-trans isomerase activity"/>
    <property type="evidence" value="ECO:0007669"/>
    <property type="project" value="UniProtKB-KW"/>
</dbReference>
<evidence type="ECO:0000256" key="3">
    <source>
        <dbReference type="ARBA" id="ARBA00022475"/>
    </source>
</evidence>
<evidence type="ECO:0000256" key="2">
    <source>
        <dbReference type="ARBA" id="ARBA00022448"/>
    </source>
</evidence>
<evidence type="ECO:0000256" key="6">
    <source>
        <dbReference type="ARBA" id="ARBA00022989"/>
    </source>
</evidence>
<keyword evidence="3 9" id="KW-1003">Cell membrane</keyword>
<sequence>MQTWKRKKNVYQSKQKARKKWPMIVFSIFFLVLTIGLALVHFPAYWNQTIGQKINFTIPETSFRLGLDLQGGTHLVYEADMSQIPASERSVALDGVRDVIERRVNAFGVAEPLIQTTSSGDTHRLIVELAGVLDVNEAIKQIGETPILEFKEQNTDISEDVTDEDQAKLEEQNAIERENANNVLAQALAGENFDELMNQYNGEAFLATENSFVYGSYVKNILDQSLKVGQVSSSTIEDQNGIHILKYLESVDSKQMELSHLLICFEGKANCENPIPAIEASTQIQKIKEQATSENFADLVSQYSTDIGTKNSGGSLGKIDPGQTVVAFELEALRTPVGEISSVVETDFGYHLIYKSSEEPVTAYRIAQISLPLTQLEDFVSVDPSRMWKNTALSGKHLKRSSVQFNPNTGTPYVSLEFDSEGSELFAQITQRNVSKYVAIFLDGEPISIPVVNQAIYGGKAIIEGNFTLEEAKLLAQRLNAGALPVPIHLLSQQTIGPTLGKISLDKSIEAALIGLSLVGIFMIVFYRFSGIIAVFALILYVLLNISVYKFFGVTMTLAGIAGLVLSLGMAVDANVLIFERMKEELRSGRDLRSSMDEGFRRAWSAIRDGNITTLIAALVLYGFSSSFIKGFALTLSIGVLLSMFTAISVTRVYLITSQFIPFLRKKVFLYAPFLKSSEEKKV</sequence>
<feature type="transmembrane region" description="Helical" evidence="9">
    <location>
        <begin position="635"/>
        <end position="657"/>
    </location>
</feature>
<evidence type="ECO:0000256" key="10">
    <source>
        <dbReference type="PROSITE-ProRule" id="PRU00278"/>
    </source>
</evidence>
<gene>
    <name evidence="9 12" type="primary">secD</name>
    <name evidence="12" type="ORF">CO172_03465</name>
</gene>
<feature type="domain" description="PpiC" evidence="11">
    <location>
        <begin position="253"/>
        <end position="357"/>
    </location>
</feature>
<dbReference type="PANTHER" id="PTHR30081">
    <property type="entry name" value="PROTEIN-EXPORT MEMBRANE PROTEIN SEC"/>
    <property type="match status" value="1"/>
</dbReference>
<keyword evidence="4 9" id="KW-0812">Transmembrane</keyword>
<keyword evidence="10" id="KW-0697">Rotamase</keyword>
<keyword evidence="8 9" id="KW-0472">Membrane</keyword>
<feature type="transmembrane region" description="Helical" evidence="9">
    <location>
        <begin position="532"/>
        <end position="552"/>
    </location>
</feature>
<evidence type="ECO:0000259" key="11">
    <source>
        <dbReference type="PROSITE" id="PS50198"/>
    </source>
</evidence>
<keyword evidence="6 9" id="KW-1133">Transmembrane helix</keyword>
<dbReference type="GO" id="GO:0065002">
    <property type="term" value="P:intracellular protein transmembrane transport"/>
    <property type="evidence" value="ECO:0007669"/>
    <property type="project" value="UniProtKB-UniRule"/>
</dbReference>
<comment type="subcellular location">
    <subcellularLocation>
        <location evidence="1 9">Cell membrane</location>
        <topology evidence="1 9">Multi-pass membrane protein</topology>
    </subcellularLocation>
</comment>
<dbReference type="SUPFAM" id="SSF54534">
    <property type="entry name" value="FKBP-like"/>
    <property type="match status" value="1"/>
</dbReference>
<evidence type="ECO:0000256" key="4">
    <source>
        <dbReference type="ARBA" id="ARBA00022692"/>
    </source>
</evidence>
<dbReference type="Pfam" id="PF07549">
    <property type="entry name" value="Sec_GG"/>
    <property type="match status" value="1"/>
</dbReference>